<feature type="domain" description="FAD-binding" evidence="1">
    <location>
        <begin position="6"/>
        <end position="329"/>
    </location>
</feature>
<dbReference type="Gene3D" id="3.50.50.60">
    <property type="entry name" value="FAD/NAD(P)-binding domain"/>
    <property type="match status" value="1"/>
</dbReference>
<dbReference type="Proteomes" id="UP000031057">
    <property type="component" value="Unassembled WGS sequence"/>
</dbReference>
<dbReference type="STRING" id="1348853.LK12_17585"/>
<evidence type="ECO:0000259" key="1">
    <source>
        <dbReference type="Pfam" id="PF01494"/>
    </source>
</evidence>
<dbReference type="Gene3D" id="3.30.9.10">
    <property type="entry name" value="D-Amino Acid Oxidase, subunit A, domain 2"/>
    <property type="match status" value="1"/>
</dbReference>
<dbReference type="EMBL" id="JTDI01000005">
    <property type="protein sequence ID" value="KHK90399.1"/>
    <property type="molecule type" value="Genomic_DNA"/>
</dbReference>
<dbReference type="PANTHER" id="PTHR46865:SF8">
    <property type="entry name" value="POSSIBLE OXIDOREDUCTASE"/>
    <property type="match status" value="1"/>
</dbReference>
<protein>
    <recommendedName>
        <fullName evidence="1">FAD-binding domain-containing protein</fullName>
    </recommendedName>
</protein>
<dbReference type="InterPro" id="IPR051704">
    <property type="entry name" value="FAD_aromatic-hydroxylase"/>
</dbReference>
<proteinExistence type="predicted"/>
<reference evidence="2 3" key="1">
    <citation type="submission" date="2014-10" db="EMBL/GenBank/DDBJ databases">
        <title>Genome sequence of Novosphingobium malaysiense MUSC 273(T).</title>
        <authorList>
            <person name="Lee L.-H."/>
        </authorList>
    </citation>
    <scope>NUCLEOTIDE SEQUENCE [LARGE SCALE GENOMIC DNA]</scope>
    <source>
        <strain evidence="2 3">MUSC 273</strain>
    </source>
</reference>
<organism evidence="2 3">
    <name type="scientific">Novosphingobium malaysiense</name>
    <dbReference type="NCBI Taxonomy" id="1348853"/>
    <lineage>
        <taxon>Bacteria</taxon>
        <taxon>Pseudomonadati</taxon>
        <taxon>Pseudomonadota</taxon>
        <taxon>Alphaproteobacteria</taxon>
        <taxon>Sphingomonadales</taxon>
        <taxon>Sphingomonadaceae</taxon>
        <taxon>Novosphingobium</taxon>
    </lineage>
</organism>
<accession>A0A0B1ZM35</accession>
<dbReference type="SUPFAM" id="SSF51905">
    <property type="entry name" value="FAD/NAD(P)-binding domain"/>
    <property type="match status" value="1"/>
</dbReference>
<dbReference type="Pfam" id="PF01494">
    <property type="entry name" value="FAD_binding_3"/>
    <property type="match status" value="1"/>
</dbReference>
<evidence type="ECO:0000313" key="3">
    <source>
        <dbReference type="Proteomes" id="UP000031057"/>
    </source>
</evidence>
<evidence type="ECO:0000313" key="2">
    <source>
        <dbReference type="EMBL" id="KHK90399.1"/>
    </source>
</evidence>
<dbReference type="PANTHER" id="PTHR46865">
    <property type="entry name" value="OXIDOREDUCTASE-RELATED"/>
    <property type="match status" value="1"/>
</dbReference>
<sequence length="402" mass="44906">MADGKRVLIVGFGLAGMSAAISLQKAGWEPVIVERAPGRRRGGYFVGFFPEGKKAAKALGVFDKFHFRTPKGTETWDIRPNGDRLWSPGFLDQPADEEQGGIEGALRGDLEEGLWQVAKDICTVRFNTVPCAIDERGDVVNVRLRDIANGAETTESFNLVIGADGVRSTVRDIVFGPREKFIKPVNSMICAFEMDAPIPTLEARDGIMICEVDRALWVFPLSDKPPTVLLTWRVDDDDSQFTRRPIDVVREVYGDSPHKRMLGAIFDQLERKGEGEYLYDSVNKVQMDRWHKGRVVMLGDAAWCLTLYSGMGATSAMKGAVELADAIAASPGDILRALRDWEAGMRPFIRKHRIITMMKAEVFVPSSRLRSRLRHQLMRMGTRSLLKRRRNEACSIMSSEAA</sequence>
<dbReference type="InterPro" id="IPR002938">
    <property type="entry name" value="FAD-bd"/>
</dbReference>
<dbReference type="InterPro" id="IPR036188">
    <property type="entry name" value="FAD/NAD-bd_sf"/>
</dbReference>
<dbReference type="GO" id="GO:0071949">
    <property type="term" value="F:FAD binding"/>
    <property type="evidence" value="ECO:0007669"/>
    <property type="project" value="InterPro"/>
</dbReference>
<gene>
    <name evidence="2" type="ORF">LK12_17585</name>
</gene>
<dbReference type="PRINTS" id="PR00420">
    <property type="entry name" value="RNGMNOXGNASE"/>
</dbReference>
<comment type="caution">
    <text evidence="2">The sequence shown here is derived from an EMBL/GenBank/DDBJ whole genome shotgun (WGS) entry which is preliminary data.</text>
</comment>
<dbReference type="AlphaFoldDB" id="A0A0B1ZM35"/>
<keyword evidence="3" id="KW-1185">Reference proteome</keyword>
<name>A0A0B1ZM35_9SPHN</name>